<name>A0A438IMX8_VITVI</name>
<comment type="caution">
    <text evidence="1">The sequence shown here is derived from an EMBL/GenBank/DDBJ whole genome shotgun (WGS) entry which is preliminary data.</text>
</comment>
<proteinExistence type="predicted"/>
<dbReference type="PANTHER" id="PTHR47718">
    <property type="entry name" value="OS01G0519700 PROTEIN"/>
    <property type="match status" value="1"/>
</dbReference>
<evidence type="ECO:0000313" key="2">
    <source>
        <dbReference type="Proteomes" id="UP000288805"/>
    </source>
</evidence>
<dbReference type="Proteomes" id="UP000288805">
    <property type="component" value="Unassembled WGS sequence"/>
</dbReference>
<sequence>MGGYELSKGGYDLSKRGYELSKRGYELSKGGYELSKGGYELSKGGYELSKDGYGLSKGGYELSKGGYELSKGGYGLSKGGYELSKGGYELSKRVYELSKGWYELSKGGYELSKGGFFIDTMDKGKGKEFIIDLNDEDFDYQYDSIVKTESDEKAILVSDKIFNDLTVEDVWKMEFSSVEEAEEFYNLFAKVTGSNVRKDDVKRDKNQNIVSHKTQLNAMRGVGMGTSQIMDYMVQQSGGYNNVGFTKKDLYNHVDADRKVHLRDGDAEGALAYLCGKS</sequence>
<accession>A0A438IMX8</accession>
<evidence type="ECO:0000313" key="1">
    <source>
        <dbReference type="EMBL" id="RVW98070.1"/>
    </source>
</evidence>
<dbReference type="AlphaFoldDB" id="A0A438IMX8"/>
<gene>
    <name evidence="1" type="ORF">CK203_029101</name>
</gene>
<protein>
    <submittedName>
        <fullName evidence="1">Uncharacterized protein</fullName>
    </submittedName>
</protein>
<dbReference type="EMBL" id="QGNW01000096">
    <property type="protein sequence ID" value="RVW98070.1"/>
    <property type="molecule type" value="Genomic_DNA"/>
</dbReference>
<organism evidence="1 2">
    <name type="scientific">Vitis vinifera</name>
    <name type="common">Grape</name>
    <dbReference type="NCBI Taxonomy" id="29760"/>
    <lineage>
        <taxon>Eukaryota</taxon>
        <taxon>Viridiplantae</taxon>
        <taxon>Streptophyta</taxon>
        <taxon>Embryophyta</taxon>
        <taxon>Tracheophyta</taxon>
        <taxon>Spermatophyta</taxon>
        <taxon>Magnoliopsida</taxon>
        <taxon>eudicotyledons</taxon>
        <taxon>Gunneridae</taxon>
        <taxon>Pentapetalae</taxon>
        <taxon>rosids</taxon>
        <taxon>Vitales</taxon>
        <taxon>Vitaceae</taxon>
        <taxon>Viteae</taxon>
        <taxon>Vitis</taxon>
    </lineage>
</organism>
<reference evidence="1 2" key="1">
    <citation type="journal article" date="2018" name="PLoS Genet.">
        <title>Population sequencing reveals clonal diversity and ancestral inbreeding in the grapevine cultivar Chardonnay.</title>
        <authorList>
            <person name="Roach M.J."/>
            <person name="Johnson D.L."/>
            <person name="Bohlmann J."/>
            <person name="van Vuuren H.J."/>
            <person name="Jones S.J."/>
            <person name="Pretorius I.S."/>
            <person name="Schmidt S.A."/>
            <person name="Borneman A.R."/>
        </authorList>
    </citation>
    <scope>NUCLEOTIDE SEQUENCE [LARGE SCALE GENOMIC DNA]</scope>
    <source>
        <strain evidence="2">cv. Chardonnay</strain>
        <tissue evidence="1">Leaf</tissue>
    </source>
</reference>
<dbReference type="PANTHER" id="PTHR47718:SF15">
    <property type="entry name" value="PROTEIN FAR1-RELATED SEQUENCE 5-LIKE"/>
    <property type="match status" value="1"/>
</dbReference>